<dbReference type="AlphaFoldDB" id="A0A255Z8W0"/>
<dbReference type="RefSeq" id="WP_094414128.1">
    <property type="nucleotide sequence ID" value="NZ_NOXV01000248.1"/>
</dbReference>
<keyword evidence="3" id="KW-1185">Reference proteome</keyword>
<proteinExistence type="predicted"/>
<protein>
    <recommendedName>
        <fullName evidence="4">DUF4760 domain-containing protein</fullName>
    </recommendedName>
</protein>
<comment type="caution">
    <text evidence="2">The sequence shown here is derived from an EMBL/GenBank/DDBJ whole genome shotgun (WGS) entry which is preliminary data.</text>
</comment>
<dbReference type="EMBL" id="NOXV01000248">
    <property type="protein sequence ID" value="OYQ37851.1"/>
    <property type="molecule type" value="Genomic_DNA"/>
</dbReference>
<dbReference type="OrthoDB" id="1344676at2"/>
<name>A0A255Z8W0_9FLAO</name>
<organism evidence="2 3">
    <name type="scientific">Flavobacterium cyanobacteriorum</name>
    <dbReference type="NCBI Taxonomy" id="2022802"/>
    <lineage>
        <taxon>Bacteria</taxon>
        <taxon>Pseudomonadati</taxon>
        <taxon>Bacteroidota</taxon>
        <taxon>Flavobacteriia</taxon>
        <taxon>Flavobacteriales</taxon>
        <taxon>Flavobacteriaceae</taxon>
        <taxon>Flavobacterium</taxon>
    </lineage>
</organism>
<keyword evidence="1" id="KW-0472">Membrane</keyword>
<sequence length="168" mass="20168">MMEPSVTDWISAYSSLFSTIISLCILFIAWFQIKQVRVQLKNLEESQRNSTLMTVLELESELNKRKEYFDQCSFEVRQYNIDINLRGENPNSDSLELLQDKIKVSRENYLNALDRLSYCILHKYLLDRDWKTEYRDVIFEVVDNFSECFGVSSRFRSIKKIYEKWKNE</sequence>
<evidence type="ECO:0000256" key="1">
    <source>
        <dbReference type="SAM" id="Phobius"/>
    </source>
</evidence>
<dbReference type="Proteomes" id="UP000216605">
    <property type="component" value="Unassembled WGS sequence"/>
</dbReference>
<keyword evidence="1" id="KW-0812">Transmembrane</keyword>
<gene>
    <name evidence="2" type="ORF">CHU92_07355</name>
</gene>
<keyword evidence="1" id="KW-1133">Transmembrane helix</keyword>
<feature type="transmembrane region" description="Helical" evidence="1">
    <location>
        <begin position="12"/>
        <end position="31"/>
    </location>
</feature>
<accession>A0A255Z8W0</accession>
<evidence type="ECO:0008006" key="4">
    <source>
        <dbReference type="Google" id="ProtNLM"/>
    </source>
</evidence>
<evidence type="ECO:0000313" key="3">
    <source>
        <dbReference type="Proteomes" id="UP000216605"/>
    </source>
</evidence>
<reference evidence="2 3" key="1">
    <citation type="submission" date="2017-07" db="EMBL/GenBank/DDBJ databases">
        <title>Flavobacterium cyanobacteriorum sp. nov., isolated from cyanobacterial aggregates in a eutrophic lake.</title>
        <authorList>
            <person name="Cai H."/>
        </authorList>
    </citation>
    <scope>NUCLEOTIDE SEQUENCE [LARGE SCALE GENOMIC DNA]</scope>
    <source>
        <strain evidence="2 3">TH021</strain>
    </source>
</reference>
<evidence type="ECO:0000313" key="2">
    <source>
        <dbReference type="EMBL" id="OYQ37851.1"/>
    </source>
</evidence>